<dbReference type="Proteomes" id="UP000677616">
    <property type="component" value="Chromosome"/>
</dbReference>
<evidence type="ECO:0000313" key="3">
    <source>
        <dbReference type="Proteomes" id="UP000677616"/>
    </source>
</evidence>
<dbReference type="InterPro" id="IPR013325">
    <property type="entry name" value="RNA_pol_sigma_r2"/>
</dbReference>
<proteinExistence type="predicted"/>
<protein>
    <submittedName>
        <fullName evidence="2">Sigma-70 family RNA polymerase sigma factor</fullName>
    </submittedName>
</protein>
<name>A0ABX7YL95_9STRE</name>
<organism evidence="2 3">
    <name type="scientific">Streptococcus oriscaviae</name>
    <dbReference type="NCBI Taxonomy" id="2781599"/>
    <lineage>
        <taxon>Bacteria</taxon>
        <taxon>Bacillati</taxon>
        <taxon>Bacillota</taxon>
        <taxon>Bacilli</taxon>
        <taxon>Lactobacillales</taxon>
        <taxon>Streptococcaceae</taxon>
        <taxon>Streptococcus</taxon>
    </lineage>
</organism>
<dbReference type="EMBL" id="CP073084">
    <property type="protein sequence ID" value="QUE54119.1"/>
    <property type="molecule type" value="Genomic_DNA"/>
</dbReference>
<sequence length="158" mass="18961">MEFSRLYRKVSGIVHRARKDYYIKLWEKDDWDQEGMLVLHQLLRQHPQLASDDSSLYRYYKVKFRNHIKDVIRKQESQKRRFDRMAHEDLDTLSHLVASPGLMNDDLVILRGMLRDYRHQLPASQQANYDQLISGGRFKGRRTMLSDLKSYLSDYKPN</sequence>
<reference evidence="2 3" key="1">
    <citation type="submission" date="2021-04" db="EMBL/GenBank/DDBJ databases">
        <title>Complete genome sequence of a novel Streptococcus species.</title>
        <authorList>
            <person name="Teng J.L.L."/>
        </authorList>
    </citation>
    <scope>NUCLEOTIDE SEQUENCE [LARGE SCALE GENOMIC DNA]</scope>
    <source>
        <strain evidence="2 3">HKU75</strain>
    </source>
</reference>
<gene>
    <name evidence="1" type="ORF">INT76_06385</name>
    <name evidence="2" type="ORF">INT76_09850</name>
</gene>
<accession>A0ABX7YL95</accession>
<dbReference type="RefSeq" id="WP_212569677.1">
    <property type="nucleotide sequence ID" value="NZ_CP073084.1"/>
</dbReference>
<dbReference type="SUPFAM" id="SSF88946">
    <property type="entry name" value="Sigma2 domain of RNA polymerase sigma factors"/>
    <property type="match status" value="1"/>
</dbReference>
<dbReference type="EMBL" id="CP073084">
    <property type="protein sequence ID" value="QUE53489.1"/>
    <property type="molecule type" value="Genomic_DNA"/>
</dbReference>
<evidence type="ECO:0000313" key="1">
    <source>
        <dbReference type="EMBL" id="QUE53489.1"/>
    </source>
</evidence>
<keyword evidence="3" id="KW-1185">Reference proteome</keyword>
<evidence type="ECO:0000313" key="2">
    <source>
        <dbReference type="EMBL" id="QUE54119.1"/>
    </source>
</evidence>